<protein>
    <submittedName>
        <fullName evidence="2">Class I SAM-dependent methyltransferase</fullName>
    </submittedName>
</protein>
<dbReference type="Proteomes" id="UP001205867">
    <property type="component" value="Unassembled WGS sequence"/>
</dbReference>
<evidence type="ECO:0000256" key="1">
    <source>
        <dbReference type="SAM" id="MobiDB-lite"/>
    </source>
</evidence>
<dbReference type="AlphaFoldDB" id="A0AAP3AKU5"/>
<evidence type="ECO:0000313" key="3">
    <source>
        <dbReference type="Proteomes" id="UP001205867"/>
    </source>
</evidence>
<dbReference type="GO" id="GO:0008168">
    <property type="term" value="F:methyltransferase activity"/>
    <property type="evidence" value="ECO:0007669"/>
    <property type="project" value="UniProtKB-KW"/>
</dbReference>
<sequence length="280" mass="30482">MVEKARRLRARTTPGPVPTRGPQGHITRGTTAAQRMRRVDRWLTDVHGPLLRRTPRPLAVDLGFGAEPVTAVEMAERLRVQNPALELVGLEIDPARVARARERAGGLPGVTWAVGGFELPVPRPPTVVRAFNVLRQYREEDVPAIWSLLCAGLADDGVLVEGTCSEDGRRAAWVDLRRDGPASLTVALRLGSFARPSDVAARLPKVLIHRHVPGEPVHRLLAEADAAWAAHAPLAAYGTRQRWLATVGTLRSAGWPVLGGPHQWRRGELSVRWAAVAPSS</sequence>
<feature type="compositionally biased region" description="Basic residues" evidence="1">
    <location>
        <begin position="1"/>
        <end position="10"/>
    </location>
</feature>
<feature type="region of interest" description="Disordered" evidence="1">
    <location>
        <begin position="1"/>
        <end position="28"/>
    </location>
</feature>
<dbReference type="EMBL" id="JALXKZ020000034">
    <property type="protein sequence ID" value="MCV7629733.1"/>
    <property type="molecule type" value="Genomic_DNA"/>
</dbReference>
<feature type="compositionally biased region" description="Low complexity" evidence="1">
    <location>
        <begin position="11"/>
        <end position="24"/>
    </location>
</feature>
<proteinExistence type="predicted"/>
<comment type="caution">
    <text evidence="2">The sequence shown here is derived from an EMBL/GenBank/DDBJ whole genome shotgun (WGS) entry which is preliminary data.</text>
</comment>
<name>A0AAP3AKU5_MICLU</name>
<reference evidence="2" key="1">
    <citation type="submission" date="2023-06" db="EMBL/GenBank/DDBJ databases">
        <title>lsaBGC provides a comprehensive framework for evolutionary analysis of biosynthetic gene clusters within focal taxa.</title>
        <authorList>
            <person name="Salamzade R."/>
            <person name="Sandstrom S."/>
            <person name="Kalan L.R."/>
        </authorList>
    </citation>
    <scope>NUCLEOTIDE SEQUENCE</scope>
    <source>
        <strain evidence="2">P3-SID899</strain>
    </source>
</reference>
<dbReference type="SUPFAM" id="SSF53335">
    <property type="entry name" value="S-adenosyl-L-methionine-dependent methyltransferases"/>
    <property type="match status" value="1"/>
</dbReference>
<dbReference type="RefSeq" id="WP_049159612.1">
    <property type="nucleotide sequence ID" value="NZ_CP082331.1"/>
</dbReference>
<dbReference type="GO" id="GO:0032259">
    <property type="term" value="P:methylation"/>
    <property type="evidence" value="ECO:0007669"/>
    <property type="project" value="UniProtKB-KW"/>
</dbReference>
<evidence type="ECO:0000313" key="2">
    <source>
        <dbReference type="EMBL" id="MCV7629733.1"/>
    </source>
</evidence>
<accession>A0AAP3AKU5</accession>
<dbReference type="Gene3D" id="3.40.50.150">
    <property type="entry name" value="Vaccinia Virus protein VP39"/>
    <property type="match status" value="1"/>
</dbReference>
<keyword evidence="2" id="KW-0808">Transferase</keyword>
<dbReference type="InterPro" id="IPR029063">
    <property type="entry name" value="SAM-dependent_MTases_sf"/>
</dbReference>
<gene>
    <name evidence="2" type="ORF">M3A82_010365</name>
</gene>
<keyword evidence="2" id="KW-0489">Methyltransferase</keyword>
<organism evidence="2 3">
    <name type="scientific">Micrococcus luteus</name>
    <name type="common">Micrococcus lysodeikticus</name>
    <dbReference type="NCBI Taxonomy" id="1270"/>
    <lineage>
        <taxon>Bacteria</taxon>
        <taxon>Bacillati</taxon>
        <taxon>Actinomycetota</taxon>
        <taxon>Actinomycetes</taxon>
        <taxon>Micrococcales</taxon>
        <taxon>Micrococcaceae</taxon>
        <taxon>Micrococcus</taxon>
    </lineage>
</organism>